<proteinExistence type="predicted"/>
<comment type="caution">
    <text evidence="1">The sequence shown here is derived from an EMBL/GenBank/DDBJ whole genome shotgun (WGS) entry which is preliminary data.</text>
</comment>
<reference evidence="2" key="2">
    <citation type="journal article" date="2018" name="Mol. Plant Microbe Interact.">
        <title>Genome sequence resources for the wheat stripe rust pathogen (Puccinia striiformis f. sp. tritici) and the barley stripe rust pathogen (Puccinia striiformis f. sp. hordei).</title>
        <authorList>
            <person name="Xia C."/>
            <person name="Wang M."/>
            <person name="Yin C."/>
            <person name="Cornejo O.E."/>
            <person name="Hulbert S.H."/>
            <person name="Chen X."/>
        </authorList>
    </citation>
    <scope>NUCLEOTIDE SEQUENCE [LARGE SCALE GENOMIC DNA]</scope>
    <source>
        <strain evidence="2">93-210</strain>
    </source>
</reference>
<name>A0ACC0ENM0_9BASI</name>
<dbReference type="EMBL" id="CM045868">
    <property type="protein sequence ID" value="KAI7956810.1"/>
    <property type="molecule type" value="Genomic_DNA"/>
</dbReference>
<sequence length="82" mass="9206">MGRLFACGAWHRRRDSGIIARIEIAAGESNDNLGSRRYVDIYAWIIYEVHIVDAPLAHTTIVFVLSLLTVLDDSTLPLNHQS</sequence>
<evidence type="ECO:0000313" key="2">
    <source>
        <dbReference type="Proteomes" id="UP001060170"/>
    </source>
</evidence>
<reference evidence="1 2" key="3">
    <citation type="journal article" date="2022" name="Microbiol. Spectr.">
        <title>Folding features and dynamics of 3D genome architecture in plant fungal pathogens.</title>
        <authorList>
            <person name="Xia C."/>
        </authorList>
    </citation>
    <scope>NUCLEOTIDE SEQUENCE [LARGE SCALE GENOMIC DNA]</scope>
    <source>
        <strain evidence="1 2">93-210</strain>
    </source>
</reference>
<accession>A0ACC0ENM0</accession>
<keyword evidence="2" id="KW-1185">Reference proteome</keyword>
<reference evidence="2" key="1">
    <citation type="journal article" date="2018" name="BMC Genomics">
        <title>Genomic insights into host adaptation between the wheat stripe rust pathogen (Puccinia striiformis f. sp. tritici) and the barley stripe rust pathogen (Puccinia striiformis f. sp. hordei).</title>
        <authorList>
            <person name="Xia C."/>
            <person name="Wang M."/>
            <person name="Yin C."/>
            <person name="Cornejo O.E."/>
            <person name="Hulbert S.H."/>
            <person name="Chen X."/>
        </authorList>
    </citation>
    <scope>NUCLEOTIDE SEQUENCE [LARGE SCALE GENOMIC DNA]</scope>
    <source>
        <strain evidence="2">93-210</strain>
    </source>
</reference>
<protein>
    <submittedName>
        <fullName evidence="1">Uncharacterized protein</fullName>
    </submittedName>
</protein>
<dbReference type="Proteomes" id="UP001060170">
    <property type="component" value="Chromosome 4"/>
</dbReference>
<gene>
    <name evidence="1" type="ORF">MJO28_003905</name>
</gene>
<evidence type="ECO:0000313" key="1">
    <source>
        <dbReference type="EMBL" id="KAI7956810.1"/>
    </source>
</evidence>
<organism evidence="1 2">
    <name type="scientific">Puccinia striiformis f. sp. tritici</name>
    <dbReference type="NCBI Taxonomy" id="168172"/>
    <lineage>
        <taxon>Eukaryota</taxon>
        <taxon>Fungi</taxon>
        <taxon>Dikarya</taxon>
        <taxon>Basidiomycota</taxon>
        <taxon>Pucciniomycotina</taxon>
        <taxon>Pucciniomycetes</taxon>
        <taxon>Pucciniales</taxon>
        <taxon>Pucciniaceae</taxon>
        <taxon>Puccinia</taxon>
    </lineage>
</organism>